<evidence type="ECO:0000313" key="5">
    <source>
        <dbReference type="Proteomes" id="UP000077671"/>
    </source>
</evidence>
<dbReference type="EMBL" id="LWDD02000122">
    <property type="protein sequence ID" value="KAE8263684.1"/>
    <property type="molecule type" value="Genomic_DNA"/>
</dbReference>
<feature type="compositionally biased region" description="Low complexity" evidence="1">
    <location>
        <begin position="648"/>
        <end position="666"/>
    </location>
</feature>
<feature type="region of interest" description="Disordered" evidence="1">
    <location>
        <begin position="585"/>
        <end position="1293"/>
    </location>
</feature>
<evidence type="ECO:0000313" key="6">
    <source>
        <dbReference type="Proteomes" id="UP000836402"/>
    </source>
</evidence>
<feature type="compositionally biased region" description="Low complexity" evidence="1">
    <location>
        <begin position="835"/>
        <end position="850"/>
    </location>
</feature>
<feature type="compositionally biased region" description="Basic residues" evidence="1">
    <location>
        <begin position="1165"/>
        <end position="1174"/>
    </location>
</feature>
<feature type="compositionally biased region" description="Basic and acidic residues" evidence="1">
    <location>
        <begin position="558"/>
        <end position="572"/>
    </location>
</feature>
<proteinExistence type="predicted"/>
<feature type="compositionally biased region" description="Basic and acidic residues" evidence="1">
    <location>
        <begin position="912"/>
        <end position="925"/>
    </location>
</feature>
<evidence type="ECO:0000256" key="1">
    <source>
        <dbReference type="SAM" id="MobiDB-lite"/>
    </source>
</evidence>
<feature type="compositionally biased region" description="Polar residues" evidence="1">
    <location>
        <begin position="1079"/>
        <end position="1089"/>
    </location>
</feature>
<evidence type="ECO:0000259" key="2">
    <source>
        <dbReference type="PROSITE" id="PS50076"/>
    </source>
</evidence>
<dbReference type="EMBL" id="CAJHJG010005645">
    <property type="protein sequence ID" value="CAD6951604.1"/>
    <property type="molecule type" value="Genomic_DNA"/>
</dbReference>
<reference evidence="4" key="1">
    <citation type="submission" date="2016-04" db="EMBL/GenBank/DDBJ databases">
        <authorList>
            <person name="Nguyen H.D."/>
            <person name="Kesanakurti P."/>
            <person name="Cullis J."/>
            <person name="Levesque C.A."/>
            <person name="Hambleton S."/>
        </authorList>
    </citation>
    <scope>NUCLEOTIDE SEQUENCE</scope>
    <source>
        <strain evidence="4">DAOMC 238032</strain>
    </source>
</reference>
<feature type="compositionally biased region" description="Low complexity" evidence="1">
    <location>
        <begin position="97"/>
        <end position="106"/>
    </location>
</feature>
<evidence type="ECO:0000313" key="4">
    <source>
        <dbReference type="EMBL" id="KAE8263684.1"/>
    </source>
</evidence>
<feature type="compositionally biased region" description="Polar residues" evidence="1">
    <location>
        <begin position="877"/>
        <end position="887"/>
    </location>
</feature>
<feature type="compositionally biased region" description="Low complexity" evidence="1">
    <location>
        <begin position="1240"/>
        <end position="1265"/>
    </location>
</feature>
<feature type="compositionally biased region" description="Basic and acidic residues" evidence="1">
    <location>
        <begin position="431"/>
        <end position="474"/>
    </location>
</feature>
<feature type="region of interest" description="Disordered" evidence="1">
    <location>
        <begin position="97"/>
        <end position="272"/>
    </location>
</feature>
<dbReference type="PROSITE" id="PS50076">
    <property type="entry name" value="DNAJ_2"/>
    <property type="match status" value="1"/>
</dbReference>
<feature type="compositionally biased region" description="Low complexity" evidence="1">
    <location>
        <begin position="704"/>
        <end position="722"/>
    </location>
</feature>
<evidence type="ECO:0000313" key="3">
    <source>
        <dbReference type="EMBL" id="CAD6951604.1"/>
    </source>
</evidence>
<feature type="compositionally biased region" description="Acidic residues" evidence="1">
    <location>
        <begin position="817"/>
        <end position="834"/>
    </location>
</feature>
<feature type="compositionally biased region" description="Basic and acidic residues" evidence="1">
    <location>
        <begin position="370"/>
        <end position="382"/>
    </location>
</feature>
<dbReference type="Proteomes" id="UP000077671">
    <property type="component" value="Unassembled WGS sequence"/>
</dbReference>
<accession>A0A177VCM8</accession>
<feature type="compositionally biased region" description="Polar residues" evidence="1">
    <location>
        <begin position="1100"/>
        <end position="1112"/>
    </location>
</feature>
<dbReference type="Gene3D" id="1.10.287.110">
    <property type="entry name" value="DnaJ domain"/>
    <property type="match status" value="1"/>
</dbReference>
<feature type="compositionally biased region" description="Low complexity" evidence="1">
    <location>
        <begin position="224"/>
        <end position="233"/>
    </location>
</feature>
<dbReference type="CDD" id="cd06257">
    <property type="entry name" value="DnaJ"/>
    <property type="match status" value="1"/>
</dbReference>
<feature type="compositionally biased region" description="Pro residues" evidence="1">
    <location>
        <begin position="107"/>
        <end position="117"/>
    </location>
</feature>
<organism evidence="4 5">
    <name type="scientific">Tilletia caries</name>
    <name type="common">wheat bunt fungus</name>
    <dbReference type="NCBI Taxonomy" id="13290"/>
    <lineage>
        <taxon>Eukaryota</taxon>
        <taxon>Fungi</taxon>
        <taxon>Dikarya</taxon>
        <taxon>Basidiomycota</taxon>
        <taxon>Ustilaginomycotina</taxon>
        <taxon>Exobasidiomycetes</taxon>
        <taxon>Tilletiales</taxon>
        <taxon>Tilletiaceae</taxon>
        <taxon>Tilletia</taxon>
    </lineage>
</organism>
<dbReference type="InterPro" id="IPR001623">
    <property type="entry name" value="DnaJ_domain"/>
</dbReference>
<gene>
    <name evidence="4" type="ORF">A4X03_0g1501</name>
    <name evidence="3" type="ORF">JKIAZH3_G7365</name>
</gene>
<feature type="compositionally biased region" description="Low complexity" evidence="1">
    <location>
        <begin position="543"/>
        <end position="555"/>
    </location>
</feature>
<feature type="compositionally biased region" description="Acidic residues" evidence="1">
    <location>
        <begin position="792"/>
        <end position="801"/>
    </location>
</feature>
<feature type="compositionally biased region" description="Basic and acidic residues" evidence="1">
    <location>
        <begin position="398"/>
        <end position="421"/>
    </location>
</feature>
<feature type="compositionally biased region" description="Polar residues" evidence="1">
    <location>
        <begin position="926"/>
        <end position="937"/>
    </location>
</feature>
<feature type="compositionally biased region" description="Basic and acidic residues" evidence="1">
    <location>
        <begin position="497"/>
        <end position="522"/>
    </location>
</feature>
<protein>
    <recommendedName>
        <fullName evidence="2">J domain-containing protein</fullName>
    </recommendedName>
</protein>
<feature type="compositionally biased region" description="Basic and acidic residues" evidence="1">
    <location>
        <begin position="772"/>
        <end position="791"/>
    </location>
</feature>
<feature type="region of interest" description="Disordered" evidence="1">
    <location>
        <begin position="370"/>
        <end position="573"/>
    </location>
</feature>
<feature type="domain" description="J" evidence="2">
    <location>
        <begin position="35"/>
        <end position="92"/>
    </location>
</feature>
<dbReference type="Pfam" id="PF00226">
    <property type="entry name" value="DnaJ"/>
    <property type="match status" value="1"/>
</dbReference>
<comment type="caution">
    <text evidence="4">The sequence shown here is derived from an EMBL/GenBank/DDBJ whole genome shotgun (WGS) entry which is preliminary data.</text>
</comment>
<reference evidence="4" key="2">
    <citation type="journal article" date="2019" name="IMA Fungus">
        <title>Genome sequencing and comparison of five Tilletia species to identify candidate genes for the detection of regulated species infecting wheat.</title>
        <authorList>
            <person name="Nguyen H.D.T."/>
            <person name="Sultana T."/>
            <person name="Kesanakurti P."/>
            <person name="Hambleton S."/>
        </authorList>
    </citation>
    <scope>NUCLEOTIDE SEQUENCE</scope>
    <source>
        <strain evidence="4">DAOMC 238032</strain>
    </source>
</reference>
<feature type="compositionally biased region" description="Polar residues" evidence="1">
    <location>
        <begin position="855"/>
        <end position="864"/>
    </location>
</feature>
<dbReference type="InterPro" id="IPR036869">
    <property type="entry name" value="J_dom_sf"/>
</dbReference>
<feature type="compositionally biased region" description="Polar residues" evidence="1">
    <location>
        <begin position="171"/>
        <end position="195"/>
    </location>
</feature>
<feature type="compositionally biased region" description="Low complexity" evidence="1">
    <location>
        <begin position="1115"/>
        <end position="1131"/>
    </location>
</feature>
<sequence length="1337" mass="145953">MPVVVPNGASSSAPGPSYTPAHAAAVERVRRAKGNPYIILDVPINTIDHAVLKTAKRKGALSLHPDKNRHPGAAEAMKQFNEAFEILISLPPGRVWAPPAAHSQPAPAQPKPKPKPAAAPSQSYQDPYQRFREYQQQQEKQQEQQRQRQQQEQQRQRQQKPRFTGADPRFRNQQNSPKSTSSQMPYAQFFSSARSHTAPGPGPQRPYSTHDYFTNSGPFGQGRSGASSSSGPGFRQHPYEPSFDEDDDDEEEDIECTGFRSGTEDKSKTNAQPPCDHCHRISPLGVWPHPILAHFRLCRECTQLPQFQTITKEQAITQLGLTEEDLRLFADNIPADKPPVAAWKRNAFLRNQPLTRVYLREHLLRVRRTKQEAQQEKADQSRQRQQQSDQRKKGKATRPAETEAPSRPETERERMMREAEARAALLGRAQQAEERRRATAEAEMEERRRLAAEAEMAARIKQEHSARAKTEHRQRSPSTPVGDRSAADKDEEDASETESKLFAEEMKESIRRHREAAEAERARKPKREPQTSQSASAYQYRPTGSSSSQHASTSTEQVRADKAKTRSQRAWDELDDILEAEILRQQRRAQGRETSEDSADERIQAEAKRRLQEEAEAQAKARDEARKMDLGQRQHAAFAKMREDIKAQRAAHVAAAEAAEAADPLAGVSSSKRPKGNGQYRTPYVVSDDSDQEVEMREVDPNRSSSSAPSSNPTTSHSSAGSQVPMPGSFHPGMFADVFKASPSNPGFQKNADRPTSVVTISDSDEEYQIVGEKRSNNGKERMQEDYRAELPTDEDADGDDGSFTTARDAANQGDPLGDETESEIDELDDDINDDPISGISSGANGSGPSRGAAQHQQPENVQNADGGMDDDVAMGSASTSRISSNDGRMPMPFPFMAAPGPATGHPSGSEADERVRWHAVDKEQVSSNPAPSQQLPSVHDQRNRRRSTLTEAFLAEMASPAKKVRMDPGPSIPGPSMPTPATDSPFAAFNPSSSSKSSGYRQYLDSDLDDGETEASNAWFQSSVAQSGGGRAPTTVHSDRSKAKITPATRERRAGKKKQQQQEGAGEASNATGMFAQAGQNHSHSGMSSAEPVERMQAEASTSERLPSFPSNPADPDTPTANRTTRAPPDQTLTPSKRQKPNPSPSPAPAPASTSNPTRTARTPSKRITRFQIRKKEAAAQAAAVAKSAPVLPTVAEENSALPFRSLHIAPDAKGDGPMLESELAQGLRIDPRPPMFRPPSSAKPSSSAGPSSSPFPSSSSATPKRAPVTINRANGGIERRPRLPVHHSGNVVPPTPSMAALPFWAPLGSSRPAPARPSVVNPSEIGVVDVEMTDA</sequence>
<keyword evidence="6" id="KW-1185">Reference proteome</keyword>
<dbReference type="Proteomes" id="UP000836402">
    <property type="component" value="Unassembled WGS sequence"/>
</dbReference>
<feature type="compositionally biased region" description="Polar residues" evidence="1">
    <location>
        <begin position="1015"/>
        <end position="1027"/>
    </location>
</feature>
<reference evidence="3" key="3">
    <citation type="submission" date="2020-10" db="EMBL/GenBank/DDBJ databases">
        <authorList>
            <person name="Sedaghatjoo S."/>
        </authorList>
    </citation>
    <scope>NUCLEOTIDE SEQUENCE</scope>
    <source>
        <strain evidence="3">AZH3</strain>
    </source>
</reference>
<feature type="compositionally biased region" description="Basic and acidic residues" evidence="1">
    <location>
        <begin position="590"/>
        <end position="632"/>
    </location>
</feature>
<feature type="compositionally biased region" description="Low complexity" evidence="1">
    <location>
        <begin position="1180"/>
        <end position="1190"/>
    </location>
</feature>
<name>A0A177VCM8_9BASI</name>
<feature type="compositionally biased region" description="Acidic residues" evidence="1">
    <location>
        <begin position="242"/>
        <end position="255"/>
    </location>
</feature>
<dbReference type="SUPFAM" id="SSF46565">
    <property type="entry name" value="Chaperone J-domain"/>
    <property type="match status" value="1"/>
</dbReference>